<keyword evidence="2" id="KW-1185">Reference proteome</keyword>
<gene>
    <name evidence="1" type="ORF">DEO72_LG1g2537</name>
</gene>
<sequence length="114" mass="12808">MTTAVNATGSVYDHRRERRCRRCSTIPFREKERCATTLRLVTTVPATAIRSATIARPHSTVRTSESPAARLMKLVLGSGLSCEGEWGVLSDADVHCKWRWRLQHITMAFTDTCT</sequence>
<reference evidence="1 2" key="1">
    <citation type="submission" date="2019-04" db="EMBL/GenBank/DDBJ databases">
        <title>An improved genome assembly and genetic linkage map for asparagus bean, Vigna unguiculata ssp. sesquipedialis.</title>
        <authorList>
            <person name="Xia Q."/>
            <person name="Zhang R."/>
            <person name="Dong Y."/>
        </authorList>
    </citation>
    <scope>NUCLEOTIDE SEQUENCE [LARGE SCALE GENOMIC DNA]</scope>
    <source>
        <tissue evidence="1">Leaf</tissue>
    </source>
</reference>
<dbReference type="Proteomes" id="UP000501690">
    <property type="component" value="Linkage Group LG1"/>
</dbReference>
<name>A0A4D6KWN4_VIGUN</name>
<proteinExistence type="predicted"/>
<evidence type="ECO:0000313" key="2">
    <source>
        <dbReference type="Proteomes" id="UP000501690"/>
    </source>
</evidence>
<accession>A0A4D6KWN4</accession>
<evidence type="ECO:0000313" key="1">
    <source>
        <dbReference type="EMBL" id="QCD78901.1"/>
    </source>
</evidence>
<protein>
    <submittedName>
        <fullName evidence="1">Uncharacterized protein</fullName>
    </submittedName>
</protein>
<dbReference type="EMBL" id="CP039345">
    <property type="protein sequence ID" value="QCD78901.1"/>
    <property type="molecule type" value="Genomic_DNA"/>
</dbReference>
<organism evidence="1 2">
    <name type="scientific">Vigna unguiculata</name>
    <name type="common">Cowpea</name>
    <dbReference type="NCBI Taxonomy" id="3917"/>
    <lineage>
        <taxon>Eukaryota</taxon>
        <taxon>Viridiplantae</taxon>
        <taxon>Streptophyta</taxon>
        <taxon>Embryophyta</taxon>
        <taxon>Tracheophyta</taxon>
        <taxon>Spermatophyta</taxon>
        <taxon>Magnoliopsida</taxon>
        <taxon>eudicotyledons</taxon>
        <taxon>Gunneridae</taxon>
        <taxon>Pentapetalae</taxon>
        <taxon>rosids</taxon>
        <taxon>fabids</taxon>
        <taxon>Fabales</taxon>
        <taxon>Fabaceae</taxon>
        <taxon>Papilionoideae</taxon>
        <taxon>50 kb inversion clade</taxon>
        <taxon>NPAAA clade</taxon>
        <taxon>indigoferoid/millettioid clade</taxon>
        <taxon>Phaseoleae</taxon>
        <taxon>Vigna</taxon>
    </lineage>
</organism>
<dbReference type="AlphaFoldDB" id="A0A4D6KWN4"/>